<proteinExistence type="predicted"/>
<gene>
    <name evidence="3" type="ORF">HannXRQ_Chr04g0112741</name>
    <name evidence="2" type="ORF">HanXRQr2_Chr04g0170691</name>
</gene>
<feature type="region of interest" description="Disordered" evidence="1">
    <location>
        <begin position="24"/>
        <end position="62"/>
    </location>
</feature>
<name>A0A251V0Q8_HELAN</name>
<dbReference type="Gramene" id="mRNA:HanXRQr2_Chr04g0170691">
    <property type="protein sequence ID" value="mRNA:HanXRQr2_Chr04g0170691"/>
    <property type="gene ID" value="HanXRQr2_Chr04g0170691"/>
</dbReference>
<dbReference type="InParanoid" id="A0A251V0Q8"/>
<evidence type="ECO:0000313" key="4">
    <source>
        <dbReference type="Proteomes" id="UP000215914"/>
    </source>
</evidence>
<reference evidence="2 4" key="1">
    <citation type="journal article" date="2017" name="Nature">
        <title>The sunflower genome provides insights into oil metabolism, flowering and Asterid evolution.</title>
        <authorList>
            <person name="Badouin H."/>
            <person name="Gouzy J."/>
            <person name="Grassa C.J."/>
            <person name="Murat F."/>
            <person name="Staton S.E."/>
            <person name="Cottret L."/>
            <person name="Lelandais-Briere C."/>
            <person name="Owens G.L."/>
            <person name="Carrere S."/>
            <person name="Mayjonade B."/>
            <person name="Legrand L."/>
            <person name="Gill N."/>
            <person name="Kane N.C."/>
            <person name="Bowers J.E."/>
            <person name="Hubner S."/>
            <person name="Bellec A."/>
            <person name="Berard A."/>
            <person name="Berges H."/>
            <person name="Blanchet N."/>
            <person name="Boniface M.C."/>
            <person name="Brunel D."/>
            <person name="Catrice O."/>
            <person name="Chaidir N."/>
            <person name="Claudel C."/>
            <person name="Donnadieu C."/>
            <person name="Faraut T."/>
            <person name="Fievet G."/>
            <person name="Helmstetter N."/>
            <person name="King M."/>
            <person name="Knapp S.J."/>
            <person name="Lai Z."/>
            <person name="Le Paslier M.C."/>
            <person name="Lippi Y."/>
            <person name="Lorenzon L."/>
            <person name="Mandel J.R."/>
            <person name="Marage G."/>
            <person name="Marchand G."/>
            <person name="Marquand E."/>
            <person name="Bret-Mestries E."/>
            <person name="Morien E."/>
            <person name="Nambeesan S."/>
            <person name="Nguyen T."/>
            <person name="Pegot-Espagnet P."/>
            <person name="Pouilly N."/>
            <person name="Raftis F."/>
            <person name="Sallet E."/>
            <person name="Schiex T."/>
            <person name="Thomas J."/>
            <person name="Vandecasteele C."/>
            <person name="Vares D."/>
            <person name="Vear F."/>
            <person name="Vautrin S."/>
            <person name="Crespi M."/>
            <person name="Mangin B."/>
            <person name="Burke J.M."/>
            <person name="Salse J."/>
            <person name="Munos S."/>
            <person name="Vincourt P."/>
            <person name="Rieseberg L.H."/>
            <person name="Langlade N.B."/>
        </authorList>
    </citation>
    <scope>NUCLEOTIDE SEQUENCE [LARGE SCALE GENOMIC DNA]</scope>
    <source>
        <strain evidence="4">cv. SF193</strain>
        <tissue evidence="2">Leaves</tissue>
    </source>
</reference>
<reference evidence="2" key="3">
    <citation type="submission" date="2020-06" db="EMBL/GenBank/DDBJ databases">
        <title>Helianthus annuus Genome sequencing and assembly Release 2.</title>
        <authorList>
            <person name="Gouzy J."/>
            <person name="Langlade N."/>
            <person name="Munos S."/>
        </authorList>
    </citation>
    <scope>NUCLEOTIDE SEQUENCE</scope>
    <source>
        <tissue evidence="2">Leaves</tissue>
    </source>
</reference>
<accession>A0A251V0Q8</accession>
<evidence type="ECO:0000313" key="3">
    <source>
        <dbReference type="EMBL" id="OTG28572.1"/>
    </source>
</evidence>
<dbReference type="AlphaFoldDB" id="A0A251V0Q8"/>
<dbReference type="EMBL" id="CM007893">
    <property type="protein sequence ID" value="OTG28572.1"/>
    <property type="molecule type" value="Genomic_DNA"/>
</dbReference>
<organism evidence="3 4">
    <name type="scientific">Helianthus annuus</name>
    <name type="common">Common sunflower</name>
    <dbReference type="NCBI Taxonomy" id="4232"/>
    <lineage>
        <taxon>Eukaryota</taxon>
        <taxon>Viridiplantae</taxon>
        <taxon>Streptophyta</taxon>
        <taxon>Embryophyta</taxon>
        <taxon>Tracheophyta</taxon>
        <taxon>Spermatophyta</taxon>
        <taxon>Magnoliopsida</taxon>
        <taxon>eudicotyledons</taxon>
        <taxon>Gunneridae</taxon>
        <taxon>Pentapetalae</taxon>
        <taxon>asterids</taxon>
        <taxon>campanulids</taxon>
        <taxon>Asterales</taxon>
        <taxon>Asteraceae</taxon>
        <taxon>Asteroideae</taxon>
        <taxon>Heliantheae alliance</taxon>
        <taxon>Heliantheae</taxon>
        <taxon>Helianthus</taxon>
    </lineage>
</organism>
<keyword evidence="4" id="KW-1185">Reference proteome</keyword>
<reference evidence="3" key="2">
    <citation type="submission" date="2017-02" db="EMBL/GenBank/DDBJ databases">
        <title>Sunflower complete genome.</title>
        <authorList>
            <person name="Langlade N."/>
            <person name="Munos S."/>
        </authorList>
    </citation>
    <scope>NUCLEOTIDE SEQUENCE [LARGE SCALE GENOMIC DNA]</scope>
    <source>
        <tissue evidence="3">Leaves</tissue>
    </source>
</reference>
<dbReference type="Proteomes" id="UP000215914">
    <property type="component" value="Chromosome 4"/>
</dbReference>
<sequence length="131" mass="15374">MLPSFTYKSTKSEYNTYKSEYNTYKSLTFPPPTSQSISVREREKKRRRSENRQGEKETPATIPVTDAGVVLVESPDFKWHDFTNHFSLQLVHQATDFSPRVRTNPQIVSNFQRFRFSSTTIESEMGVWRSR</sequence>
<evidence type="ECO:0000256" key="1">
    <source>
        <dbReference type="SAM" id="MobiDB-lite"/>
    </source>
</evidence>
<dbReference type="EMBL" id="MNCJ02000319">
    <property type="protein sequence ID" value="KAF5810536.1"/>
    <property type="molecule type" value="Genomic_DNA"/>
</dbReference>
<evidence type="ECO:0000313" key="2">
    <source>
        <dbReference type="EMBL" id="KAF5810536.1"/>
    </source>
</evidence>
<protein>
    <submittedName>
        <fullName evidence="3">Uncharacterized protein</fullName>
    </submittedName>
</protein>